<gene>
    <name evidence="1" type="ORF">CLV33_101356</name>
</gene>
<sequence length="80" mass="9375">MGIHVPVKQIFINHFSIKESQFNWHLPLDQLDADFKTLSFLVYLEQLINSKFKTKVSIMEKINASVHTPKDIVHLIEKEL</sequence>
<dbReference type="EMBL" id="PVEO01000001">
    <property type="protein sequence ID" value="PQV51433.1"/>
    <property type="molecule type" value="Genomic_DNA"/>
</dbReference>
<organism evidence="1 2">
    <name type="scientific">Jejuia pallidilutea</name>
    <dbReference type="NCBI Taxonomy" id="504487"/>
    <lineage>
        <taxon>Bacteria</taxon>
        <taxon>Pseudomonadati</taxon>
        <taxon>Bacteroidota</taxon>
        <taxon>Flavobacteriia</taxon>
        <taxon>Flavobacteriales</taxon>
        <taxon>Flavobacteriaceae</taxon>
        <taxon>Jejuia</taxon>
    </lineage>
</organism>
<comment type="caution">
    <text evidence="1">The sequence shown here is derived from an EMBL/GenBank/DDBJ whole genome shotgun (WGS) entry which is preliminary data.</text>
</comment>
<dbReference type="RefSeq" id="WP_105472447.1">
    <property type="nucleotide sequence ID" value="NZ_PVEO01000001.1"/>
</dbReference>
<protein>
    <recommendedName>
        <fullName evidence="3">Acyl carrier protein</fullName>
    </recommendedName>
</protein>
<evidence type="ECO:0008006" key="3">
    <source>
        <dbReference type="Google" id="ProtNLM"/>
    </source>
</evidence>
<reference evidence="1 2" key="1">
    <citation type="submission" date="2018-02" db="EMBL/GenBank/DDBJ databases">
        <title>Genomic Encyclopedia of Archaeal and Bacterial Type Strains, Phase II (KMG-II): from individual species to whole genera.</title>
        <authorList>
            <person name="Goeker M."/>
        </authorList>
    </citation>
    <scope>NUCLEOTIDE SEQUENCE [LARGE SCALE GENOMIC DNA]</scope>
    <source>
        <strain evidence="1 2">DSM 21165</strain>
    </source>
</reference>
<accession>A0A362X7J5</accession>
<dbReference type="AlphaFoldDB" id="A0A362X7J5"/>
<name>A0A362X7J5_9FLAO</name>
<evidence type="ECO:0000313" key="2">
    <source>
        <dbReference type="Proteomes" id="UP000251545"/>
    </source>
</evidence>
<evidence type="ECO:0000313" key="1">
    <source>
        <dbReference type="EMBL" id="PQV51433.1"/>
    </source>
</evidence>
<proteinExistence type="predicted"/>
<dbReference type="Proteomes" id="UP000251545">
    <property type="component" value="Unassembled WGS sequence"/>
</dbReference>